<evidence type="ECO:0000256" key="9">
    <source>
        <dbReference type="ARBA" id="ARBA00049308"/>
    </source>
</evidence>
<dbReference type="InterPro" id="IPR011009">
    <property type="entry name" value="Kinase-like_dom_sf"/>
</dbReference>
<evidence type="ECO:0000313" key="15">
    <source>
        <dbReference type="Proteomes" id="UP001174909"/>
    </source>
</evidence>
<reference evidence="14" key="1">
    <citation type="submission" date="2023-03" db="EMBL/GenBank/DDBJ databases">
        <authorList>
            <person name="Steffen K."/>
            <person name="Cardenas P."/>
        </authorList>
    </citation>
    <scope>NUCLEOTIDE SEQUENCE</scope>
</reference>
<comment type="caution">
    <text evidence="14">The sequence shown here is derived from an EMBL/GenBank/DDBJ whole genome shotgun (WGS) entry which is preliminary data.</text>
</comment>
<comment type="similarity">
    <text evidence="1">Belongs to the protein kinase superfamily. CMGC Ser/Thr protein kinase family. MNB/DYRK subfamily.</text>
</comment>
<feature type="compositionally biased region" description="Polar residues" evidence="12">
    <location>
        <begin position="50"/>
        <end position="73"/>
    </location>
</feature>
<feature type="compositionally biased region" description="Polar residues" evidence="12">
    <location>
        <begin position="84"/>
        <end position="105"/>
    </location>
</feature>
<dbReference type="PROSITE" id="PS50011">
    <property type="entry name" value="PROTEIN_KINASE_DOM"/>
    <property type="match status" value="1"/>
</dbReference>
<dbReference type="PANTHER" id="PTHR24058">
    <property type="entry name" value="DUAL SPECIFICITY PROTEIN KINASE"/>
    <property type="match status" value="1"/>
</dbReference>
<gene>
    <name evidence="14" type="ORF">GBAR_LOCUS25750</name>
</gene>
<dbReference type="SUPFAM" id="SSF56112">
    <property type="entry name" value="Protein kinase-like (PK-like)"/>
    <property type="match status" value="1"/>
</dbReference>
<proteinExistence type="inferred from homology"/>
<dbReference type="PANTHER" id="PTHR24058:SF22">
    <property type="entry name" value="DUAL SPECIFICITY TYROSINE-PHOSPHORYLATION-REGULATED KINASE 4"/>
    <property type="match status" value="1"/>
</dbReference>
<feature type="compositionally biased region" description="Polar residues" evidence="12">
    <location>
        <begin position="213"/>
        <end position="233"/>
    </location>
</feature>
<name>A0AA35TEL4_GEOBA</name>
<evidence type="ECO:0000256" key="2">
    <source>
        <dbReference type="ARBA" id="ARBA00013203"/>
    </source>
</evidence>
<dbReference type="GO" id="GO:0005524">
    <property type="term" value="F:ATP binding"/>
    <property type="evidence" value="ECO:0007669"/>
    <property type="project" value="UniProtKB-UniRule"/>
</dbReference>
<evidence type="ECO:0000256" key="8">
    <source>
        <dbReference type="ARBA" id="ARBA00049003"/>
    </source>
</evidence>
<dbReference type="GO" id="GO:0004674">
    <property type="term" value="F:protein serine/threonine kinase activity"/>
    <property type="evidence" value="ECO:0007669"/>
    <property type="project" value="UniProtKB-KW"/>
</dbReference>
<keyword evidence="15" id="KW-1185">Reference proteome</keyword>
<dbReference type="Gene3D" id="3.30.10.30">
    <property type="entry name" value="DYRK"/>
    <property type="match status" value="1"/>
</dbReference>
<evidence type="ECO:0000259" key="13">
    <source>
        <dbReference type="PROSITE" id="PS50011"/>
    </source>
</evidence>
<dbReference type="AlphaFoldDB" id="A0AA35TEL4"/>
<dbReference type="SMART" id="SM00220">
    <property type="entry name" value="S_TKc"/>
    <property type="match status" value="1"/>
</dbReference>
<comment type="catalytic activity">
    <reaction evidence="9">
        <text>L-threonyl-[protein] + ATP = O-phospho-L-threonyl-[protein] + ADP + H(+)</text>
        <dbReference type="Rhea" id="RHEA:46608"/>
        <dbReference type="Rhea" id="RHEA-COMP:11060"/>
        <dbReference type="Rhea" id="RHEA-COMP:11605"/>
        <dbReference type="ChEBI" id="CHEBI:15378"/>
        <dbReference type="ChEBI" id="CHEBI:30013"/>
        <dbReference type="ChEBI" id="CHEBI:30616"/>
        <dbReference type="ChEBI" id="CHEBI:61977"/>
        <dbReference type="ChEBI" id="CHEBI:456216"/>
        <dbReference type="EC" id="2.7.12.1"/>
    </reaction>
</comment>
<feature type="domain" description="Protein kinase" evidence="13">
    <location>
        <begin position="372"/>
        <end position="504"/>
    </location>
</feature>
<evidence type="ECO:0000313" key="14">
    <source>
        <dbReference type="EMBL" id="CAI8046543.1"/>
    </source>
</evidence>
<dbReference type="EC" id="2.7.12.1" evidence="2"/>
<evidence type="ECO:0000256" key="6">
    <source>
        <dbReference type="ARBA" id="ARBA00022777"/>
    </source>
</evidence>
<comment type="catalytic activity">
    <reaction evidence="8">
        <text>L-seryl-[protein] + ATP = O-phospho-L-seryl-[protein] + ADP + H(+)</text>
        <dbReference type="Rhea" id="RHEA:17989"/>
        <dbReference type="Rhea" id="RHEA-COMP:9863"/>
        <dbReference type="Rhea" id="RHEA-COMP:11604"/>
        <dbReference type="ChEBI" id="CHEBI:15378"/>
        <dbReference type="ChEBI" id="CHEBI:29999"/>
        <dbReference type="ChEBI" id="CHEBI:30616"/>
        <dbReference type="ChEBI" id="CHEBI:83421"/>
        <dbReference type="ChEBI" id="CHEBI:456216"/>
        <dbReference type="EC" id="2.7.12.1"/>
    </reaction>
</comment>
<dbReference type="InterPro" id="IPR042521">
    <property type="entry name" value="DYRK"/>
</dbReference>
<keyword evidence="7 11" id="KW-0067">ATP-binding</keyword>
<dbReference type="EMBL" id="CASHTH010003569">
    <property type="protein sequence ID" value="CAI8046543.1"/>
    <property type="molecule type" value="Genomic_DNA"/>
</dbReference>
<dbReference type="InterPro" id="IPR000719">
    <property type="entry name" value="Prot_kinase_dom"/>
</dbReference>
<evidence type="ECO:0000256" key="7">
    <source>
        <dbReference type="ARBA" id="ARBA00022840"/>
    </source>
</evidence>
<evidence type="ECO:0000256" key="11">
    <source>
        <dbReference type="PROSITE-ProRule" id="PRU10141"/>
    </source>
</evidence>
<protein>
    <recommendedName>
        <fullName evidence="2">dual-specificity kinase</fullName>
        <ecNumber evidence="2">2.7.12.1</ecNumber>
    </recommendedName>
</protein>
<sequence length="504" mass="56189">MERSGRSYLQRPSSGGNGGNSGSRKTTGSIRSTPLSTSQWRRATARQAVSGKNTWNCQGAGKITNSSSNTLDTGGSRIPVPKSLETSKYSPGLTVSITPPQSGIPTSRIRPPGKLDLERSYLVTSTEIKRLPPPPATSRERTLRSDGLKPRAGSMRHPLRANVRSSSNHLSSPDTSPAPPLSLPSVPTYTELPPPSSSFTSHGSRIPLPRIYSRNNSSDGPPSFVSPQQQLQYRSGVAAGTGGGARTRGRSQTILSPNTRNRRMPQPQQRPVSSGSGDSPRHTPSDAGSDQGCSPRGQVHRLPLTPQVCKQEYGLHLSPFERKEIEEYPEIWYLGLESKKIQAEHGASQNAGYDDENGSYIKVLHDHIAYRYEIREVIGKGSFGQVVKCFDHKTKQPVAIKIIRNKKRFHHQALVEVKILDSLRKKDHDNQYNIIHMIDYFYFRNHLCINFELMGMNLYELIKRNNFQGFSTSLIRRFAYSLLHCLKLLRRERIIHCDLKPVSH</sequence>
<dbReference type="InterPro" id="IPR017441">
    <property type="entry name" value="Protein_kinase_ATP_BS"/>
</dbReference>
<dbReference type="GO" id="GO:0004712">
    <property type="term" value="F:protein serine/threonine/tyrosine kinase activity"/>
    <property type="evidence" value="ECO:0007669"/>
    <property type="project" value="UniProtKB-EC"/>
</dbReference>
<dbReference type="GO" id="GO:0005737">
    <property type="term" value="C:cytoplasm"/>
    <property type="evidence" value="ECO:0007669"/>
    <property type="project" value="TreeGrafter"/>
</dbReference>
<dbReference type="GO" id="GO:0005856">
    <property type="term" value="C:cytoskeleton"/>
    <property type="evidence" value="ECO:0007669"/>
    <property type="project" value="TreeGrafter"/>
</dbReference>
<dbReference type="PROSITE" id="PS00107">
    <property type="entry name" value="PROTEIN_KINASE_ATP"/>
    <property type="match status" value="1"/>
</dbReference>
<comment type="catalytic activity">
    <reaction evidence="10">
        <text>L-tyrosyl-[protein] + ATP = O-phospho-L-tyrosyl-[protein] + ADP + H(+)</text>
        <dbReference type="Rhea" id="RHEA:10596"/>
        <dbReference type="Rhea" id="RHEA-COMP:10136"/>
        <dbReference type="Rhea" id="RHEA-COMP:20101"/>
        <dbReference type="ChEBI" id="CHEBI:15378"/>
        <dbReference type="ChEBI" id="CHEBI:30616"/>
        <dbReference type="ChEBI" id="CHEBI:46858"/>
        <dbReference type="ChEBI" id="CHEBI:61978"/>
        <dbReference type="ChEBI" id="CHEBI:456216"/>
        <dbReference type="EC" id="2.7.12.1"/>
    </reaction>
</comment>
<feature type="binding site" evidence="11">
    <location>
        <position position="401"/>
    </location>
    <ligand>
        <name>ATP</name>
        <dbReference type="ChEBI" id="CHEBI:30616"/>
    </ligand>
</feature>
<accession>A0AA35TEL4</accession>
<dbReference type="GO" id="GO:0005634">
    <property type="term" value="C:nucleus"/>
    <property type="evidence" value="ECO:0007669"/>
    <property type="project" value="TreeGrafter"/>
</dbReference>
<evidence type="ECO:0000256" key="5">
    <source>
        <dbReference type="ARBA" id="ARBA00022741"/>
    </source>
</evidence>
<dbReference type="InterPro" id="IPR050494">
    <property type="entry name" value="Ser_Thr_dual-spec_kinase"/>
</dbReference>
<evidence type="ECO:0000256" key="12">
    <source>
        <dbReference type="SAM" id="MobiDB-lite"/>
    </source>
</evidence>
<dbReference type="Proteomes" id="UP001174909">
    <property type="component" value="Unassembled WGS sequence"/>
</dbReference>
<dbReference type="FunFam" id="3.30.200.20:FF:000127">
    <property type="entry name" value="Putative dual specificity tyrosine-phosphorylation-regulated kinase 2"/>
    <property type="match status" value="1"/>
</dbReference>
<dbReference type="Gene3D" id="1.10.510.10">
    <property type="entry name" value="Transferase(Phosphotransferase) domain 1"/>
    <property type="match status" value="1"/>
</dbReference>
<evidence type="ECO:0000256" key="10">
    <source>
        <dbReference type="ARBA" id="ARBA00051680"/>
    </source>
</evidence>
<feature type="non-terminal residue" evidence="14">
    <location>
        <position position="504"/>
    </location>
</feature>
<organism evidence="14 15">
    <name type="scientific">Geodia barretti</name>
    <name type="common">Barrett's horny sponge</name>
    <dbReference type="NCBI Taxonomy" id="519541"/>
    <lineage>
        <taxon>Eukaryota</taxon>
        <taxon>Metazoa</taxon>
        <taxon>Porifera</taxon>
        <taxon>Demospongiae</taxon>
        <taxon>Heteroscleromorpha</taxon>
        <taxon>Tetractinellida</taxon>
        <taxon>Astrophorina</taxon>
        <taxon>Geodiidae</taxon>
        <taxon>Geodia</taxon>
    </lineage>
</organism>
<dbReference type="Pfam" id="PF00069">
    <property type="entry name" value="Pkinase"/>
    <property type="match status" value="1"/>
</dbReference>
<evidence type="ECO:0000256" key="1">
    <source>
        <dbReference type="ARBA" id="ARBA00008867"/>
    </source>
</evidence>
<feature type="compositionally biased region" description="Basic and acidic residues" evidence="12">
    <location>
        <begin position="138"/>
        <end position="149"/>
    </location>
</feature>
<evidence type="ECO:0000256" key="4">
    <source>
        <dbReference type="ARBA" id="ARBA00022679"/>
    </source>
</evidence>
<feature type="region of interest" description="Disordered" evidence="12">
    <location>
        <begin position="1"/>
        <end position="300"/>
    </location>
</feature>
<keyword evidence="3" id="KW-0723">Serine/threonine-protein kinase</keyword>
<evidence type="ECO:0000256" key="3">
    <source>
        <dbReference type="ARBA" id="ARBA00022527"/>
    </source>
</evidence>
<keyword evidence="6 14" id="KW-0418">Kinase</keyword>
<feature type="compositionally biased region" description="Polar residues" evidence="12">
    <location>
        <begin position="24"/>
        <end position="41"/>
    </location>
</feature>
<keyword evidence="5 11" id="KW-0547">Nucleotide-binding</keyword>
<dbReference type="Gene3D" id="3.30.200.20">
    <property type="entry name" value="Phosphorylase Kinase, domain 1"/>
    <property type="match status" value="1"/>
</dbReference>
<keyword evidence="4" id="KW-0808">Transferase</keyword>